<gene>
    <name evidence="3" type="ORF">DFR86_06455</name>
</gene>
<keyword evidence="1" id="KW-0862">Zinc</keyword>
<dbReference type="InterPro" id="IPR007527">
    <property type="entry name" value="Znf_SWIM"/>
</dbReference>
<keyword evidence="1" id="KW-0479">Metal-binding</keyword>
<dbReference type="PROSITE" id="PS50966">
    <property type="entry name" value="ZF_SWIM"/>
    <property type="match status" value="1"/>
</dbReference>
<sequence>MIQLYLQTIMENSRLLRKAKLAAEKGRIIKIEVENTGLSYFVFLSDNIRKHKDHILTQNACDCKFFIFHKIYLNKEYCYHILALNYALKSEKDITTVKVDFLTFKQIILEIYNNGKSLKLRKIIYS</sequence>
<organism evidence="3 4">
    <name type="scientific">Acidianus sulfidivorans JP7</name>
    <dbReference type="NCBI Taxonomy" id="619593"/>
    <lineage>
        <taxon>Archaea</taxon>
        <taxon>Thermoproteota</taxon>
        <taxon>Thermoprotei</taxon>
        <taxon>Sulfolobales</taxon>
        <taxon>Sulfolobaceae</taxon>
        <taxon>Acidianus</taxon>
    </lineage>
</organism>
<dbReference type="AlphaFoldDB" id="A0A2U9IMS2"/>
<dbReference type="Proteomes" id="UP000248410">
    <property type="component" value="Chromosome"/>
</dbReference>
<dbReference type="Pfam" id="PF04434">
    <property type="entry name" value="SWIM"/>
    <property type="match status" value="1"/>
</dbReference>
<evidence type="ECO:0000313" key="3">
    <source>
        <dbReference type="EMBL" id="AWR97234.1"/>
    </source>
</evidence>
<dbReference type="EMBL" id="CP029288">
    <property type="protein sequence ID" value="AWR97234.1"/>
    <property type="molecule type" value="Genomic_DNA"/>
</dbReference>
<keyword evidence="1" id="KW-0863">Zinc-finger</keyword>
<protein>
    <recommendedName>
        <fullName evidence="2">SWIM-type domain-containing protein</fullName>
    </recommendedName>
</protein>
<dbReference type="KEGG" id="asul:DFR86_06455"/>
<evidence type="ECO:0000256" key="1">
    <source>
        <dbReference type="PROSITE-ProRule" id="PRU00325"/>
    </source>
</evidence>
<evidence type="ECO:0000313" key="4">
    <source>
        <dbReference type="Proteomes" id="UP000248410"/>
    </source>
</evidence>
<accession>A0A2U9IMS2</accession>
<feature type="domain" description="SWIM-type" evidence="2">
    <location>
        <begin position="40"/>
        <end position="89"/>
    </location>
</feature>
<dbReference type="GO" id="GO:0008270">
    <property type="term" value="F:zinc ion binding"/>
    <property type="evidence" value="ECO:0007669"/>
    <property type="project" value="UniProtKB-KW"/>
</dbReference>
<evidence type="ECO:0000259" key="2">
    <source>
        <dbReference type="PROSITE" id="PS50966"/>
    </source>
</evidence>
<name>A0A2U9IMS2_9CREN</name>
<proteinExistence type="predicted"/>
<keyword evidence="4" id="KW-1185">Reference proteome</keyword>
<reference evidence="3 4" key="1">
    <citation type="submission" date="2018-05" db="EMBL/GenBank/DDBJ databases">
        <title>Complete Genome Sequences of Extremely Thermoacidophilic, Metal-Mobilizing Type-Strain Members of the Archaeal Family Sulfolobaceae: Acidianus brierleyi DSM-1651T, Acidianus sulfidivorans DSM-18786T, Metallosphaera hakonensis DSM-7519T, and Metallosphaera prunae DSM-10039T.</title>
        <authorList>
            <person name="Counts J.A."/>
            <person name="Kelly R.M."/>
        </authorList>
    </citation>
    <scope>NUCLEOTIDE SEQUENCE [LARGE SCALE GENOMIC DNA]</scope>
    <source>
        <strain evidence="3 4">JP7</strain>
    </source>
</reference>